<dbReference type="GO" id="GO:0008483">
    <property type="term" value="F:transaminase activity"/>
    <property type="evidence" value="ECO:0007669"/>
    <property type="project" value="TreeGrafter"/>
</dbReference>
<dbReference type="GO" id="GO:0000271">
    <property type="term" value="P:polysaccharide biosynthetic process"/>
    <property type="evidence" value="ECO:0007669"/>
    <property type="project" value="TreeGrafter"/>
</dbReference>
<dbReference type="EMBL" id="BARS01004162">
    <property type="protein sequence ID" value="GAF73970.1"/>
    <property type="molecule type" value="Genomic_DNA"/>
</dbReference>
<feature type="non-terminal residue" evidence="3">
    <location>
        <position position="354"/>
    </location>
</feature>
<dbReference type="InterPro" id="IPR000653">
    <property type="entry name" value="DegT/StrS_aminotransferase"/>
</dbReference>
<evidence type="ECO:0008006" key="4">
    <source>
        <dbReference type="Google" id="ProtNLM"/>
    </source>
</evidence>
<evidence type="ECO:0000256" key="2">
    <source>
        <dbReference type="ARBA" id="ARBA00037999"/>
    </source>
</evidence>
<reference evidence="3" key="1">
    <citation type="journal article" date="2014" name="Front. Microbiol.">
        <title>High frequency of phylogenetically diverse reductive dehalogenase-homologous genes in deep subseafloor sedimentary metagenomes.</title>
        <authorList>
            <person name="Kawai M."/>
            <person name="Futagami T."/>
            <person name="Toyoda A."/>
            <person name="Takaki Y."/>
            <person name="Nishi S."/>
            <person name="Hori S."/>
            <person name="Arai W."/>
            <person name="Tsubouchi T."/>
            <person name="Morono Y."/>
            <person name="Uchiyama I."/>
            <person name="Ito T."/>
            <person name="Fujiyama A."/>
            <person name="Inagaki F."/>
            <person name="Takami H."/>
        </authorList>
    </citation>
    <scope>NUCLEOTIDE SEQUENCE</scope>
    <source>
        <strain evidence="3">Expedition CK06-06</strain>
    </source>
</reference>
<dbReference type="AlphaFoldDB" id="X0TD56"/>
<protein>
    <recommendedName>
        <fullName evidence="4">Transcriptional regulator</fullName>
    </recommendedName>
</protein>
<dbReference type="SUPFAM" id="SSF53383">
    <property type="entry name" value="PLP-dependent transferases"/>
    <property type="match status" value="1"/>
</dbReference>
<dbReference type="PIRSF" id="PIRSF000390">
    <property type="entry name" value="PLP_StrS"/>
    <property type="match status" value="1"/>
</dbReference>
<evidence type="ECO:0000313" key="3">
    <source>
        <dbReference type="EMBL" id="GAF73970.1"/>
    </source>
</evidence>
<comment type="similarity">
    <text evidence="2">Belongs to the DegT/DnrJ/EryC1 family.</text>
</comment>
<dbReference type="PANTHER" id="PTHR30244:SF36">
    <property type="entry name" value="3-OXO-GLUCOSE-6-PHOSPHATE:GLUTAMATE AMINOTRANSFERASE"/>
    <property type="match status" value="1"/>
</dbReference>
<dbReference type="PANTHER" id="PTHR30244">
    <property type="entry name" value="TRANSAMINASE"/>
    <property type="match status" value="1"/>
</dbReference>
<dbReference type="InterPro" id="IPR015424">
    <property type="entry name" value="PyrdxlP-dep_Trfase"/>
</dbReference>
<evidence type="ECO:0000256" key="1">
    <source>
        <dbReference type="ARBA" id="ARBA00022898"/>
    </source>
</evidence>
<dbReference type="GO" id="GO:0030170">
    <property type="term" value="F:pyridoxal phosphate binding"/>
    <property type="evidence" value="ECO:0007669"/>
    <property type="project" value="UniProtKB-ARBA"/>
</dbReference>
<name>X0TD56_9ZZZZ</name>
<dbReference type="CDD" id="cd00616">
    <property type="entry name" value="AHBA_syn"/>
    <property type="match status" value="1"/>
</dbReference>
<keyword evidence="1" id="KW-0663">Pyridoxal phosphate</keyword>
<dbReference type="Gene3D" id="3.90.1150.10">
    <property type="entry name" value="Aspartate Aminotransferase, domain 1"/>
    <property type="match status" value="1"/>
</dbReference>
<dbReference type="FunFam" id="3.40.640.10:FF:000089">
    <property type="entry name" value="Aminotransferase, DegT/DnrJ/EryC1/StrS family"/>
    <property type="match status" value="1"/>
</dbReference>
<organism evidence="3">
    <name type="scientific">marine sediment metagenome</name>
    <dbReference type="NCBI Taxonomy" id="412755"/>
    <lineage>
        <taxon>unclassified sequences</taxon>
        <taxon>metagenomes</taxon>
        <taxon>ecological metagenomes</taxon>
    </lineage>
</organism>
<comment type="caution">
    <text evidence="3">The sequence shown here is derived from an EMBL/GenBank/DDBJ whole genome shotgun (WGS) entry which is preliminary data.</text>
</comment>
<dbReference type="Gene3D" id="3.40.640.10">
    <property type="entry name" value="Type I PLP-dependent aspartate aminotransferase-like (Major domain)"/>
    <property type="match status" value="1"/>
</dbReference>
<proteinExistence type="inferred from homology"/>
<dbReference type="InterPro" id="IPR015421">
    <property type="entry name" value="PyrdxlP-dep_Trfase_major"/>
</dbReference>
<sequence>MNIPMLDLKAQYESIKDEVNQKVLDTLSSQRFILGPEVEALEQELAEYSGTEFACGVSSGSDALIIALMTLGIGQGDSVVTTPFTFFATAGAIVRVGAKPVFCDIQEETFNIDPNSLREVLHSRFSDGDQNLKAVIPVHLYGQCVDMTGILELAEKYNLHVVEDAAQAVGAEYPTQEGVKKACAMGHLGILSFFPSKNLGGFGDGGMVLTSDEDLARRLKILRTHGSKNKYFYDTIGGNFRLDALQAAILRVKLKHLNGWHEARMQNALYYDKKFNESGLVEKGSVQVPATVYADSNVRNYHIYNQYVIRAKKRNELQRFLKSKGVPTAIYYPLPLHLQECFSDLGYKKGDFPV</sequence>
<dbReference type="InterPro" id="IPR015422">
    <property type="entry name" value="PyrdxlP-dep_Trfase_small"/>
</dbReference>
<dbReference type="Pfam" id="PF01041">
    <property type="entry name" value="DegT_DnrJ_EryC1"/>
    <property type="match status" value="1"/>
</dbReference>
<gene>
    <name evidence="3" type="ORF">S01H1_08113</name>
</gene>
<accession>X0TD56</accession>